<reference evidence="1" key="2">
    <citation type="submission" date="2015-06" db="UniProtKB">
        <authorList>
            <consortium name="EnsemblMetazoa"/>
        </authorList>
    </citation>
    <scope>IDENTIFICATION</scope>
</reference>
<dbReference type="EnsemblMetazoa" id="MESCA001702-RA">
    <property type="protein sequence ID" value="MESCA001702-PA"/>
    <property type="gene ID" value="MESCA001702"/>
</dbReference>
<protein>
    <submittedName>
        <fullName evidence="1">Uncharacterized protein</fullName>
    </submittedName>
</protein>
<name>T1GEE0_MEGSC</name>
<reference evidence="2" key="1">
    <citation type="submission" date="2013-02" db="EMBL/GenBank/DDBJ databases">
        <authorList>
            <person name="Hughes D."/>
        </authorList>
    </citation>
    <scope>NUCLEOTIDE SEQUENCE</scope>
    <source>
        <strain>Durham</strain>
        <strain evidence="2">NC isolate 2 -- Noor lab</strain>
    </source>
</reference>
<proteinExistence type="predicted"/>
<accession>T1GEE0</accession>
<keyword evidence="2" id="KW-1185">Reference proteome</keyword>
<dbReference type="AlphaFoldDB" id="T1GEE0"/>
<dbReference type="HOGENOM" id="CLU_2580677_0_0_1"/>
<sequence>MPQSSQTTPNHAIKFSEQVLAFELSHTEFGSNLACISLPNKLIIGTLRFPEESEEEEFFWQILREIHCESLCYSLCFAPET</sequence>
<dbReference type="STRING" id="36166.T1GEE0"/>
<organism evidence="1 2">
    <name type="scientific">Megaselia scalaris</name>
    <name type="common">Humpbacked fly</name>
    <name type="synonym">Phora scalaris</name>
    <dbReference type="NCBI Taxonomy" id="36166"/>
    <lineage>
        <taxon>Eukaryota</taxon>
        <taxon>Metazoa</taxon>
        <taxon>Ecdysozoa</taxon>
        <taxon>Arthropoda</taxon>
        <taxon>Hexapoda</taxon>
        <taxon>Insecta</taxon>
        <taxon>Pterygota</taxon>
        <taxon>Neoptera</taxon>
        <taxon>Endopterygota</taxon>
        <taxon>Diptera</taxon>
        <taxon>Brachycera</taxon>
        <taxon>Muscomorpha</taxon>
        <taxon>Platypezoidea</taxon>
        <taxon>Phoridae</taxon>
        <taxon>Megaseliini</taxon>
        <taxon>Megaselia</taxon>
    </lineage>
</organism>
<dbReference type="Proteomes" id="UP000015102">
    <property type="component" value="Unassembled WGS sequence"/>
</dbReference>
<evidence type="ECO:0000313" key="2">
    <source>
        <dbReference type="Proteomes" id="UP000015102"/>
    </source>
</evidence>
<dbReference type="EMBL" id="CAQQ02391305">
    <property type="status" value="NOT_ANNOTATED_CDS"/>
    <property type="molecule type" value="Genomic_DNA"/>
</dbReference>
<evidence type="ECO:0000313" key="1">
    <source>
        <dbReference type="EnsemblMetazoa" id="MESCA001702-PA"/>
    </source>
</evidence>